<dbReference type="InterPro" id="IPR044024">
    <property type="entry name" value="aRib"/>
</dbReference>
<protein>
    <submittedName>
        <fullName evidence="6">Uncharacterized protein</fullName>
    </submittedName>
</protein>
<evidence type="ECO:0000256" key="1">
    <source>
        <dbReference type="ARBA" id="ARBA00022729"/>
    </source>
</evidence>
<gene>
    <name evidence="6" type="ORF">GEZ89_05230</name>
</gene>
<dbReference type="Pfam" id="PF18938">
    <property type="entry name" value="aRib"/>
    <property type="match status" value="6"/>
</dbReference>
<feature type="region of interest" description="Disordered" evidence="2">
    <location>
        <begin position="160"/>
        <end position="182"/>
    </location>
</feature>
<feature type="region of interest" description="Disordered" evidence="2">
    <location>
        <begin position="1488"/>
        <end position="1511"/>
    </location>
</feature>
<organism evidence="6 7">
    <name type="scientific">Streptococcus mitis</name>
    <dbReference type="NCBI Taxonomy" id="28037"/>
    <lineage>
        <taxon>Bacteria</taxon>
        <taxon>Bacillati</taxon>
        <taxon>Bacillota</taxon>
        <taxon>Bacilli</taxon>
        <taxon>Lactobacillales</taxon>
        <taxon>Streptococcaceae</taxon>
        <taxon>Streptococcus</taxon>
        <taxon>Streptococcus mitis group</taxon>
    </lineage>
</organism>
<evidence type="ECO:0000259" key="5">
    <source>
        <dbReference type="Pfam" id="PF18938"/>
    </source>
</evidence>
<feature type="domain" description="Bacterial Ig" evidence="4">
    <location>
        <begin position="1127"/>
        <end position="1205"/>
    </location>
</feature>
<name>A0A7X1RLF5_STRMT</name>
<feature type="domain" description="Bacterial Ig" evidence="4">
    <location>
        <begin position="762"/>
        <end position="840"/>
    </location>
</feature>
<dbReference type="SUPFAM" id="SSF49899">
    <property type="entry name" value="Concanavalin A-like lectins/glucanases"/>
    <property type="match status" value="1"/>
</dbReference>
<reference evidence="6 7" key="1">
    <citation type="submission" date="2019-10" db="EMBL/GenBank/DDBJ databases">
        <title>Streptococcus mitis of the oral and urogenital tracts.</title>
        <authorList>
            <person name="Price T."/>
            <person name="Mores C.R."/>
            <person name="Putonti C."/>
            <person name="Wolfe A.J."/>
        </authorList>
    </citation>
    <scope>NUCLEOTIDE SEQUENCE [LARGE SCALE GENOMIC DNA]</scope>
    <source>
        <strain evidence="6 7">SM16</strain>
    </source>
</reference>
<sequence>MYFNRKNAEQKNWRMIKKGKHFLFGCSLVFAIGAALATPTVQADTAEAKVDATVGTAQAEPNAEGPTYAAPAATSPVATEAVEANSATTVVSADKSQLEAVLTQAKAKNLDGQEASVKAEVAAAIAEAEALVANGSASQDQINQSVERLTHAVASVKEVTEAAETTVETTSEATTESSATPKVRSKRAVAEGTTRSIDETNLARAIVTKDNFESFFQEGGTASYDKSTGTIKLTDDVSGQVGSAYLRFKINSGQPFTFTGKVDIGNKYEGKTDADGRPGGDGVGFVFHTGKVNTIGQSGASIGMGTIKNAFGFKLDSWHNTSNPNANQNASADPQYGGRAWKTNAFGSFYSSNNAGRVTTSSSAAKALNPAPSGQWVDFKIEYDENKNFTVTYGSQTWTTNLKNANTSIMTTDAKNALTKNNPTFALSFLGSTGSGTNLQRVQIERFEFTAPQIVHMKFVDAKGNEIEASSAIPGDENEVINLSTQDSKIAAVEAKGYKLKRIDASKAPSYNEGNNTVTLTPGGQLLTYVFAPAGPTVTPTLQVGGVMTEPGIKSTDNTISGIGKKGATIKIAVAGKTIVDNVTVAEDGSWSATLPTGVNSNITEQDQLVPRDTLTVTQTINGEESAETEVKVGLGESVVQPSETSSDKQSIVAETTTVTLKVPHDAGIAYFDYPKAGNARSVVAIKRDSIPGAWTSKDESKAVVKSYSTDGFFDTIVLEMKEQIQPGKAKVVSNIKEDKYTSPVGWKEINVEAKPADTTPPAAPKVNPVTAASTAVTGTAEPGSTVEVTLQNGQKASAKAGDNGEFSITVPALSADDQISVTATDAANNKSDATTVTVKETVRPVVNIPYDDKTNQIIYVYSGEENNIELKITDNSGKIAKAYLVFAQDNRTGLGTEDAGYLNGKTKSALYLKANRFGSETTATETNPAIIKLTANIPNGSYTDGTGITRYVYAEDLAGNTNYDNVGAAGDTGAPGRIRFVWKPQTFKYTAVAPSTPITSNTVPEASAIEKAVKDANPTFSDKIGSVTLDGTNVKVTYKDGSTDVIPANSVFTIEPTAPTVTPVKNPSSLEQPEKDAVKKAVETANPSATKVEVGTDGTTTLTYSNGSTAKLTPAQTVSQADVTPPVAPTVNAVKAGATSITGTAEEGSTVEVTLPNGQKASAKAGDNGVFSITVPALNADDQISVTATDAANNTSTPTKVTVKETVRPVLNIPYDDAENQVIYVYSGEENNIELKITDNSGKISKAYLVFAQDNRTGLGTEDTGYLNGKTKSALYLKANRFGSETTATETNPAIIKLTANIPNGSYTDGTGMTRYLFAEDAAGNTSYEHVGANMDKGALGRIRFVWKPQTFKYTAVAPSTPITSNTVPEASAIEKAVKDANPTFSDKIGSVTLDGTNVKVTYKDGSTDTLSADSVFTIKPTAPTVTPVKNTSALTTPEKQAVEAAVRTKNPDATTVVVGNDGSTTLTYSNGSTAKLTPAQTVKAADSKGVQEPAAKTPVQNTSALTQPEKDAVKKAVEDANPTATKVEVGNDGSATVTFPDGTTATLTGDKTVKEADSKGVQEPAAKTPVQNTSALTQPEKDAVKKAVEDANPTATK</sequence>
<dbReference type="NCBIfam" id="NF033510">
    <property type="entry name" value="Ca_tandemer"/>
    <property type="match status" value="2"/>
</dbReference>
<evidence type="ECO:0000256" key="2">
    <source>
        <dbReference type="SAM" id="MobiDB-lite"/>
    </source>
</evidence>
<feature type="region of interest" description="Disordered" evidence="2">
    <location>
        <begin position="1528"/>
        <end position="1599"/>
    </location>
</feature>
<dbReference type="CDD" id="cd01951">
    <property type="entry name" value="lectin_L-type"/>
    <property type="match status" value="1"/>
</dbReference>
<feature type="compositionally biased region" description="Polar residues" evidence="2">
    <location>
        <begin position="1535"/>
        <end position="1551"/>
    </location>
</feature>
<dbReference type="Gene3D" id="3.10.20.890">
    <property type="match status" value="6"/>
</dbReference>
<feature type="domain" description="Atypical Rib" evidence="5">
    <location>
        <begin position="1421"/>
        <end position="1486"/>
    </location>
</feature>
<evidence type="ECO:0000313" key="6">
    <source>
        <dbReference type="EMBL" id="MQQ52368.1"/>
    </source>
</evidence>
<feature type="compositionally biased region" description="Low complexity" evidence="2">
    <location>
        <begin position="160"/>
        <end position="180"/>
    </location>
</feature>
<evidence type="ECO:0000259" key="4">
    <source>
        <dbReference type="Pfam" id="PF17936"/>
    </source>
</evidence>
<feature type="domain" description="Atypical Rib" evidence="5">
    <location>
        <begin position="1563"/>
        <end position="1597"/>
    </location>
</feature>
<dbReference type="Pfam" id="PF17936">
    <property type="entry name" value="Big_6"/>
    <property type="match status" value="2"/>
</dbReference>
<feature type="domain" description="Atypical Rib" evidence="5">
    <location>
        <begin position="1006"/>
        <end position="1053"/>
    </location>
</feature>
<evidence type="ECO:0000313" key="7">
    <source>
        <dbReference type="Proteomes" id="UP000467560"/>
    </source>
</evidence>
<feature type="signal peptide" evidence="3">
    <location>
        <begin position="1"/>
        <end position="43"/>
    </location>
</feature>
<feature type="non-terminal residue" evidence="6">
    <location>
        <position position="1599"/>
    </location>
</feature>
<dbReference type="InterPro" id="IPR056573">
    <property type="entry name" value="Lectin_L-type_dom"/>
</dbReference>
<dbReference type="InterPro" id="IPR013320">
    <property type="entry name" value="ConA-like_dom_sf"/>
</dbReference>
<dbReference type="RefSeq" id="WP_153225219.1">
    <property type="nucleotide sequence ID" value="NZ_WIJK01000012.1"/>
</dbReference>
<feature type="domain" description="Atypical Rib" evidence="5">
    <location>
        <begin position="1492"/>
        <end position="1557"/>
    </location>
</feature>
<feature type="compositionally biased region" description="Basic and acidic residues" evidence="2">
    <location>
        <begin position="1553"/>
        <end position="1562"/>
    </location>
</feature>
<keyword evidence="1 3" id="KW-0732">Signal</keyword>
<proteinExistence type="predicted"/>
<dbReference type="InterPro" id="IPR041498">
    <property type="entry name" value="Big_6"/>
</dbReference>
<comment type="caution">
    <text evidence="6">The sequence shown here is derived from an EMBL/GenBank/DDBJ whole genome shotgun (WGS) entry which is preliminary data.</text>
</comment>
<feature type="domain" description="Atypical Rib" evidence="5">
    <location>
        <begin position="1056"/>
        <end position="1121"/>
    </location>
</feature>
<feature type="domain" description="Atypical Rib" evidence="5">
    <location>
        <begin position="1371"/>
        <end position="1418"/>
    </location>
</feature>
<dbReference type="EMBL" id="WIJK01000012">
    <property type="protein sequence ID" value="MQQ52368.1"/>
    <property type="molecule type" value="Genomic_DNA"/>
</dbReference>
<accession>A0A7X1RLF5</accession>
<dbReference type="Gene3D" id="3.10.20.320">
    <property type="entry name" value="Putative peptidoglycan bound protein (lpxtg motif)"/>
    <property type="match status" value="1"/>
</dbReference>
<dbReference type="Proteomes" id="UP000467560">
    <property type="component" value="Unassembled WGS sequence"/>
</dbReference>
<dbReference type="Pfam" id="PF18483">
    <property type="entry name" value="Lectin_L-type_dom"/>
    <property type="match status" value="1"/>
</dbReference>
<dbReference type="Gene3D" id="2.60.40.10">
    <property type="entry name" value="Immunoglobulins"/>
    <property type="match status" value="3"/>
</dbReference>
<dbReference type="Gene3D" id="2.60.40.4140">
    <property type="match status" value="2"/>
</dbReference>
<feature type="chain" id="PRO_5031262860" evidence="3">
    <location>
        <begin position="44"/>
        <end position="1599"/>
    </location>
</feature>
<feature type="compositionally biased region" description="Basic and acidic residues" evidence="2">
    <location>
        <begin position="1581"/>
        <end position="1591"/>
    </location>
</feature>
<dbReference type="InterPro" id="IPR013783">
    <property type="entry name" value="Ig-like_fold"/>
</dbReference>
<evidence type="ECO:0000256" key="3">
    <source>
        <dbReference type="SAM" id="SignalP"/>
    </source>
</evidence>
<dbReference type="Gene3D" id="2.60.120.200">
    <property type="match status" value="1"/>
</dbReference>